<sequence>MSKLECQLSEVSSFLFMFCIFKLFYSILICVLQRILIYLKSIK</sequence>
<protein>
    <submittedName>
        <fullName evidence="2">Uncharacterized protein</fullName>
    </submittedName>
</protein>
<keyword evidence="1" id="KW-0472">Membrane</keyword>
<evidence type="ECO:0000313" key="2">
    <source>
        <dbReference type="EMBL" id="DAF44316.1"/>
    </source>
</evidence>
<feature type="transmembrane region" description="Helical" evidence="1">
    <location>
        <begin position="14"/>
        <end position="37"/>
    </location>
</feature>
<keyword evidence="1" id="KW-0812">Transmembrane</keyword>
<proteinExistence type="predicted"/>
<reference evidence="2" key="1">
    <citation type="journal article" date="2021" name="Proc. Natl. Acad. Sci. U.S.A.">
        <title>A Catalog of Tens of Thousands of Viruses from Human Metagenomes Reveals Hidden Associations with Chronic Diseases.</title>
        <authorList>
            <person name="Tisza M.J."/>
            <person name="Buck C.B."/>
        </authorList>
    </citation>
    <scope>NUCLEOTIDE SEQUENCE</scope>
    <source>
        <strain evidence="2">Ct8Lf7</strain>
    </source>
</reference>
<evidence type="ECO:0000256" key="1">
    <source>
        <dbReference type="SAM" id="Phobius"/>
    </source>
</evidence>
<keyword evidence="1" id="KW-1133">Transmembrane helix</keyword>
<accession>A0A8S5RZV2</accession>
<dbReference type="EMBL" id="BK032511">
    <property type="protein sequence ID" value="DAF44316.1"/>
    <property type="molecule type" value="Genomic_DNA"/>
</dbReference>
<organism evidence="2">
    <name type="scientific">Podoviridae sp. ct8Lf7</name>
    <dbReference type="NCBI Taxonomy" id="2827723"/>
    <lineage>
        <taxon>Viruses</taxon>
        <taxon>Duplodnaviria</taxon>
        <taxon>Heunggongvirae</taxon>
        <taxon>Uroviricota</taxon>
        <taxon>Caudoviricetes</taxon>
    </lineage>
</organism>
<name>A0A8S5RZV2_9CAUD</name>